<evidence type="ECO:0008006" key="3">
    <source>
        <dbReference type="Google" id="ProtNLM"/>
    </source>
</evidence>
<name>A0A918MBJ5_9ACTN</name>
<protein>
    <recommendedName>
        <fullName evidence="3">DUF2867 domain-containing protein</fullName>
    </recommendedName>
</protein>
<keyword evidence="2" id="KW-1185">Reference proteome</keyword>
<organism evidence="1 2">
    <name type="scientific">Streptomyces filipinensis</name>
    <dbReference type="NCBI Taxonomy" id="66887"/>
    <lineage>
        <taxon>Bacteria</taxon>
        <taxon>Bacillati</taxon>
        <taxon>Actinomycetota</taxon>
        <taxon>Actinomycetes</taxon>
        <taxon>Kitasatosporales</taxon>
        <taxon>Streptomycetaceae</taxon>
        <taxon>Streptomyces</taxon>
    </lineage>
</organism>
<dbReference type="AlphaFoldDB" id="A0A918MBJ5"/>
<dbReference type="RefSeq" id="WP_191873924.1">
    <property type="nucleotide sequence ID" value="NZ_BMTD01000005.1"/>
</dbReference>
<reference evidence="1" key="1">
    <citation type="journal article" date="2014" name="Int. J. Syst. Evol. Microbiol.">
        <title>Complete genome sequence of Corynebacterium casei LMG S-19264T (=DSM 44701T), isolated from a smear-ripened cheese.</title>
        <authorList>
            <consortium name="US DOE Joint Genome Institute (JGI-PGF)"/>
            <person name="Walter F."/>
            <person name="Albersmeier A."/>
            <person name="Kalinowski J."/>
            <person name="Ruckert C."/>
        </authorList>
    </citation>
    <scope>NUCLEOTIDE SEQUENCE</scope>
    <source>
        <strain evidence="1">JCM 4369</strain>
    </source>
</reference>
<evidence type="ECO:0000313" key="2">
    <source>
        <dbReference type="Proteomes" id="UP000618795"/>
    </source>
</evidence>
<dbReference type="EMBL" id="BMTD01000005">
    <property type="protein sequence ID" value="GGU92637.1"/>
    <property type="molecule type" value="Genomic_DNA"/>
</dbReference>
<accession>A0A918MBJ5</accession>
<proteinExistence type="predicted"/>
<sequence length="192" mass="21593">MDWIIDRLLPAYDFRTRYTREIAAAPTTVWAALHSVTHDELPATRLLMSIRHLGRTGDAGPLLQKSPMPLLGQEEPREVVAGKVAKFWYPRPVPGPESSTTPEGFAAFAEPGWGKAVMSFQLSPLPDGRTLLAAETRLQATDATVRRTLACYWLLIRAGGAGYIRRELLRAISRHAEERERDNRHLKNRARN</sequence>
<reference evidence="1" key="2">
    <citation type="submission" date="2020-09" db="EMBL/GenBank/DDBJ databases">
        <authorList>
            <person name="Sun Q."/>
            <person name="Ohkuma M."/>
        </authorList>
    </citation>
    <scope>NUCLEOTIDE SEQUENCE</scope>
    <source>
        <strain evidence="1">JCM 4369</strain>
    </source>
</reference>
<evidence type="ECO:0000313" key="1">
    <source>
        <dbReference type="EMBL" id="GGU92637.1"/>
    </source>
</evidence>
<gene>
    <name evidence="1" type="ORF">GCM10010260_29190</name>
</gene>
<dbReference type="Proteomes" id="UP000618795">
    <property type="component" value="Unassembled WGS sequence"/>
</dbReference>
<comment type="caution">
    <text evidence="1">The sequence shown here is derived from an EMBL/GenBank/DDBJ whole genome shotgun (WGS) entry which is preliminary data.</text>
</comment>